<dbReference type="NCBIfam" id="NF009206">
    <property type="entry name" value="PRK12555.1"/>
    <property type="match status" value="1"/>
</dbReference>
<dbReference type="Pfam" id="PF00072">
    <property type="entry name" value="Response_reg"/>
    <property type="match status" value="1"/>
</dbReference>
<dbReference type="PANTHER" id="PTHR42872:SF6">
    <property type="entry name" value="PROTEIN-GLUTAMATE METHYLESTERASE_PROTEIN-GLUTAMINE GLUTAMINASE"/>
    <property type="match status" value="1"/>
</dbReference>
<dbReference type="GO" id="GO:0005737">
    <property type="term" value="C:cytoplasm"/>
    <property type="evidence" value="ECO:0007669"/>
    <property type="project" value="UniProtKB-SubCell"/>
</dbReference>
<feature type="modified residue" description="4-aspartylphosphate" evidence="5 7">
    <location>
        <position position="54"/>
    </location>
</feature>
<dbReference type="GO" id="GO:0008984">
    <property type="term" value="F:protein-glutamate methylesterase activity"/>
    <property type="evidence" value="ECO:0007669"/>
    <property type="project" value="UniProtKB-UniRule"/>
</dbReference>
<dbReference type="Proteomes" id="UP000093366">
    <property type="component" value="Unassembled WGS sequence"/>
</dbReference>
<dbReference type="GO" id="GO:0006935">
    <property type="term" value="P:chemotaxis"/>
    <property type="evidence" value="ECO:0007669"/>
    <property type="project" value="UniProtKB-UniRule"/>
</dbReference>
<reference evidence="11" key="1">
    <citation type="submission" date="2016-07" db="EMBL/GenBank/DDBJ databases">
        <authorList>
            <person name="Florea S."/>
            <person name="Webb J.S."/>
            <person name="Jaromczyk J."/>
            <person name="Schardl C.L."/>
        </authorList>
    </citation>
    <scope>NUCLEOTIDE SEQUENCE [LARGE SCALE GENOMIC DNA]</scope>
    <source>
        <strain evidence="11">IPB1</strain>
    </source>
</reference>
<dbReference type="PIRSF" id="PIRSF000876">
    <property type="entry name" value="RR_chemtxs_CheB"/>
    <property type="match status" value="1"/>
</dbReference>
<evidence type="ECO:0000256" key="1">
    <source>
        <dbReference type="ARBA" id="ARBA00022490"/>
    </source>
</evidence>
<dbReference type="PANTHER" id="PTHR42872">
    <property type="entry name" value="PROTEIN-GLUTAMATE METHYLESTERASE/PROTEIN-GLUTAMINE GLUTAMINASE"/>
    <property type="match status" value="1"/>
</dbReference>
<evidence type="ECO:0000259" key="8">
    <source>
        <dbReference type="PROSITE" id="PS50110"/>
    </source>
</evidence>
<dbReference type="OrthoDB" id="9793421at2"/>
<comment type="similarity">
    <text evidence="5">Belongs to the CheB family.</text>
</comment>
<evidence type="ECO:0000256" key="5">
    <source>
        <dbReference type="HAMAP-Rule" id="MF_00099"/>
    </source>
</evidence>
<dbReference type="InterPro" id="IPR008248">
    <property type="entry name" value="CheB-like"/>
</dbReference>
<dbReference type="RefSeq" id="WP_065792178.1">
    <property type="nucleotide sequence ID" value="NZ_JAGJED010000017.1"/>
</dbReference>
<evidence type="ECO:0000256" key="2">
    <source>
        <dbReference type="ARBA" id="ARBA00022500"/>
    </source>
</evidence>
<dbReference type="Gene3D" id="3.40.50.180">
    <property type="entry name" value="Methylesterase CheB, C-terminal domain"/>
    <property type="match status" value="1"/>
</dbReference>
<evidence type="ECO:0000313" key="11">
    <source>
        <dbReference type="Proteomes" id="UP000093366"/>
    </source>
</evidence>
<dbReference type="NCBIfam" id="NF001965">
    <property type="entry name" value="PRK00742.1"/>
    <property type="match status" value="1"/>
</dbReference>
<dbReference type="InterPro" id="IPR000673">
    <property type="entry name" value="Sig_transdc_resp-reg_Me-estase"/>
</dbReference>
<evidence type="ECO:0000259" key="9">
    <source>
        <dbReference type="PROSITE" id="PS50122"/>
    </source>
</evidence>
<comment type="subcellular location">
    <subcellularLocation>
        <location evidence="5">Cytoplasm</location>
    </subcellularLocation>
</comment>
<accession>A0A1C0TLG4</accession>
<comment type="domain">
    <text evidence="5">Contains a C-terminal catalytic domain, and an N-terminal region which modulates catalytic activity.</text>
</comment>
<dbReference type="Pfam" id="PF01339">
    <property type="entry name" value="CheB_methylest"/>
    <property type="match status" value="1"/>
</dbReference>
<comment type="PTM">
    <text evidence="5">Phosphorylated by CheA. Phosphorylation of the N-terminal regulatory domain activates the methylesterase activity.</text>
</comment>
<comment type="caution">
    <text evidence="10">The sequence shown here is derived from an EMBL/GenBank/DDBJ whole genome shotgun (WGS) entry which is preliminary data.</text>
</comment>
<dbReference type="GO" id="GO:0050568">
    <property type="term" value="F:protein-glutamine glutaminase activity"/>
    <property type="evidence" value="ECO:0007669"/>
    <property type="project" value="UniProtKB-UniRule"/>
</dbReference>
<comment type="catalytic activity">
    <reaction evidence="4 5">
        <text>[protein]-L-glutamate 5-O-methyl ester + H2O = L-glutamyl-[protein] + methanol + H(+)</text>
        <dbReference type="Rhea" id="RHEA:23236"/>
        <dbReference type="Rhea" id="RHEA-COMP:10208"/>
        <dbReference type="Rhea" id="RHEA-COMP:10311"/>
        <dbReference type="ChEBI" id="CHEBI:15377"/>
        <dbReference type="ChEBI" id="CHEBI:15378"/>
        <dbReference type="ChEBI" id="CHEBI:17790"/>
        <dbReference type="ChEBI" id="CHEBI:29973"/>
        <dbReference type="ChEBI" id="CHEBI:82795"/>
        <dbReference type="EC" id="3.1.1.61"/>
    </reaction>
</comment>
<name>A0A1C0TLG4_9GAMM</name>
<dbReference type="InterPro" id="IPR011006">
    <property type="entry name" value="CheY-like_superfamily"/>
</dbReference>
<feature type="domain" description="Response regulatory" evidence="8">
    <location>
        <begin position="3"/>
        <end position="120"/>
    </location>
</feature>
<dbReference type="SMART" id="SM00448">
    <property type="entry name" value="REC"/>
    <property type="match status" value="1"/>
</dbReference>
<feature type="active site" evidence="5 6">
    <location>
        <position position="164"/>
    </location>
</feature>
<proteinExistence type="inferred from homology"/>
<dbReference type="Gene3D" id="3.40.50.2300">
    <property type="match status" value="1"/>
</dbReference>
<gene>
    <name evidence="5" type="primary">cheB</name>
    <name evidence="10" type="ORF">A7985_19545</name>
</gene>
<evidence type="ECO:0000256" key="3">
    <source>
        <dbReference type="ARBA" id="ARBA00022801"/>
    </source>
</evidence>
<feature type="domain" description="CheB-type methylesterase" evidence="9">
    <location>
        <begin position="152"/>
        <end position="342"/>
    </location>
</feature>
<dbReference type="CDD" id="cd16432">
    <property type="entry name" value="CheB_Rec"/>
    <property type="match status" value="1"/>
</dbReference>
<dbReference type="PROSITE" id="PS50110">
    <property type="entry name" value="RESPONSE_REGULATORY"/>
    <property type="match status" value="1"/>
</dbReference>
<keyword evidence="2 5" id="KW-0145">Chemotaxis</keyword>
<keyword evidence="3 5" id="KW-0378">Hydrolase</keyword>
<organism evidence="10 11">
    <name type="scientific">Pseudoalteromonas luteoviolacea</name>
    <dbReference type="NCBI Taxonomy" id="43657"/>
    <lineage>
        <taxon>Bacteria</taxon>
        <taxon>Pseudomonadati</taxon>
        <taxon>Pseudomonadota</taxon>
        <taxon>Gammaproteobacteria</taxon>
        <taxon>Alteromonadales</taxon>
        <taxon>Pseudoalteromonadaceae</taxon>
        <taxon>Pseudoalteromonas</taxon>
    </lineage>
</organism>
<comment type="catalytic activity">
    <reaction evidence="5">
        <text>L-glutaminyl-[protein] + H2O = L-glutamyl-[protein] + NH4(+)</text>
        <dbReference type="Rhea" id="RHEA:16441"/>
        <dbReference type="Rhea" id="RHEA-COMP:10207"/>
        <dbReference type="Rhea" id="RHEA-COMP:10208"/>
        <dbReference type="ChEBI" id="CHEBI:15377"/>
        <dbReference type="ChEBI" id="CHEBI:28938"/>
        <dbReference type="ChEBI" id="CHEBI:29973"/>
        <dbReference type="ChEBI" id="CHEBI:30011"/>
        <dbReference type="EC" id="3.5.1.44"/>
    </reaction>
</comment>
<sequence length="342" mass="36698">MIKVLIVDDSPLLRAVLKAVLEQAGDIQVVGAAKDPYEARDMIKVTQPDVLTLDIEMPKMNGLSFLKNLMRLRPMPVVMLSTLTQKGSPETLEALEVGAVDFIAKPMTNVAEQLEAYADILYQKIRTASRARVRAFKPAKENAEKAASGDTKYKSNNIIAIGASTGGTEALREVLTKMPSNCPPVVITQHIPPVFSASFAQRMDRCCSVSVKEAEDGDVLGEGRVFIAPGDKHLLVAQQGGKLVCQLNDGDKVNRHKPAVDVLFDSLLPVAKQVHAALLTGMGSDGAQGLLRLKEGGANTFAQDEASCVVWGMPRAAVELNAANKVVSLDNMAINLLKSASR</sequence>
<comment type="function">
    <text evidence="5">Involved in chemotaxis. Part of a chemotaxis signal transduction system that modulates chemotaxis in response to various stimuli. Catalyzes the demethylation of specific methylglutamate residues introduced into the chemoreceptors (methyl-accepting chemotaxis proteins or MCP) by CheR. Also mediates the irreversible deamidation of specific glutamine residues to glutamic acid.</text>
</comment>
<dbReference type="EC" id="3.1.1.61" evidence="5"/>
<dbReference type="AlphaFoldDB" id="A0A1C0TLG4"/>
<dbReference type="SUPFAM" id="SSF52172">
    <property type="entry name" value="CheY-like"/>
    <property type="match status" value="1"/>
</dbReference>
<dbReference type="EMBL" id="MAUJ01000008">
    <property type="protein sequence ID" value="OCQ19618.1"/>
    <property type="molecule type" value="Genomic_DNA"/>
</dbReference>
<dbReference type="EC" id="3.5.1.44" evidence="5"/>
<evidence type="ECO:0000256" key="7">
    <source>
        <dbReference type="PROSITE-ProRule" id="PRU00169"/>
    </source>
</evidence>
<dbReference type="InterPro" id="IPR001789">
    <property type="entry name" value="Sig_transdc_resp-reg_receiver"/>
</dbReference>
<evidence type="ECO:0000256" key="4">
    <source>
        <dbReference type="ARBA" id="ARBA00048267"/>
    </source>
</evidence>
<feature type="active site" evidence="5 6">
    <location>
        <position position="190"/>
    </location>
</feature>
<feature type="active site" evidence="5 6">
    <location>
        <position position="285"/>
    </location>
</feature>
<protein>
    <recommendedName>
        <fullName evidence="5">Protein-glutamate methylesterase/protein-glutamine glutaminase</fullName>
        <ecNumber evidence="5">3.1.1.61</ecNumber>
        <ecNumber evidence="5">3.5.1.44</ecNumber>
    </recommendedName>
</protein>
<dbReference type="SUPFAM" id="SSF52738">
    <property type="entry name" value="Methylesterase CheB, C-terminal domain"/>
    <property type="match status" value="1"/>
</dbReference>
<keyword evidence="1 5" id="KW-0963">Cytoplasm</keyword>
<dbReference type="GO" id="GO:0000156">
    <property type="term" value="F:phosphorelay response regulator activity"/>
    <property type="evidence" value="ECO:0007669"/>
    <property type="project" value="InterPro"/>
</dbReference>
<dbReference type="PROSITE" id="PS50122">
    <property type="entry name" value="CHEB"/>
    <property type="match status" value="1"/>
</dbReference>
<evidence type="ECO:0000313" key="10">
    <source>
        <dbReference type="EMBL" id="OCQ19618.1"/>
    </source>
</evidence>
<dbReference type="CDD" id="cd17541">
    <property type="entry name" value="REC_CheB-like"/>
    <property type="match status" value="1"/>
</dbReference>
<evidence type="ECO:0000256" key="6">
    <source>
        <dbReference type="PROSITE-ProRule" id="PRU00050"/>
    </source>
</evidence>
<keyword evidence="5 7" id="KW-0597">Phosphoprotein</keyword>
<dbReference type="InterPro" id="IPR035909">
    <property type="entry name" value="CheB_C"/>
</dbReference>
<dbReference type="HAMAP" id="MF_00099">
    <property type="entry name" value="CheB_chemtxs"/>
    <property type="match status" value="1"/>
</dbReference>